<proteinExistence type="predicted"/>
<name>A0A178ZE71_9EURO</name>
<dbReference type="EMBL" id="LVYI01000007">
    <property type="protein sequence ID" value="OAP57365.1"/>
    <property type="molecule type" value="Genomic_DNA"/>
</dbReference>
<sequence>MDAVALNRGRSTFEGLPSELRLAIYEEVFQGAELYITGVSAHLCERYDDLSPHRLVTNTDTSLLLTSQLVCHEALAVLSASTLLIVEQPLGRRDPFENMPDAFLTKIKAIKVHIDAFVHIDRRRLPALQDVHLIHTADSPMSLPDVVRFIHCQDQDCGGMMDFVDELMSDVLSWKWKLSQYAFLGEQEGFAVKTTALWDCYANVEAGIVEFDCSKGTVIKMRGFIGEHETSVDDGDQAAKDWEAWSGL</sequence>
<dbReference type="GeneID" id="30012271"/>
<accession>A0A178ZE71</accession>
<organism evidence="1 2">
    <name type="scientific">Fonsecaea erecta</name>
    <dbReference type="NCBI Taxonomy" id="1367422"/>
    <lineage>
        <taxon>Eukaryota</taxon>
        <taxon>Fungi</taxon>
        <taxon>Dikarya</taxon>
        <taxon>Ascomycota</taxon>
        <taxon>Pezizomycotina</taxon>
        <taxon>Eurotiomycetes</taxon>
        <taxon>Chaetothyriomycetidae</taxon>
        <taxon>Chaetothyriales</taxon>
        <taxon>Herpotrichiellaceae</taxon>
        <taxon>Fonsecaea</taxon>
    </lineage>
</organism>
<evidence type="ECO:0000313" key="2">
    <source>
        <dbReference type="Proteomes" id="UP000078343"/>
    </source>
</evidence>
<reference evidence="1 2" key="1">
    <citation type="submission" date="2016-04" db="EMBL/GenBank/DDBJ databases">
        <title>Draft genome of Fonsecaea erecta CBS 125763.</title>
        <authorList>
            <person name="Weiss V.A."/>
            <person name="Vicente V.A."/>
            <person name="Raittz R.T."/>
            <person name="Moreno L.F."/>
            <person name="De Souza E.M."/>
            <person name="Pedrosa F.O."/>
            <person name="Steffens M.B."/>
            <person name="Faoro H."/>
            <person name="Tadra-Sfeir M.Z."/>
            <person name="Najafzadeh M.J."/>
            <person name="Felipe M.S."/>
            <person name="Teixeira M."/>
            <person name="Sun J."/>
            <person name="Xi L."/>
            <person name="Gomes R."/>
            <person name="De Azevedo C.M."/>
            <person name="Salgado C.G."/>
            <person name="Da Silva M.B."/>
            <person name="Nascimento M.F."/>
            <person name="Queiroz-Telles F."/>
            <person name="Attili D.S."/>
            <person name="Gorbushina A."/>
        </authorList>
    </citation>
    <scope>NUCLEOTIDE SEQUENCE [LARGE SCALE GENOMIC DNA]</scope>
    <source>
        <strain evidence="1 2">CBS 125763</strain>
    </source>
</reference>
<gene>
    <name evidence="1" type="ORF">AYL99_08103</name>
</gene>
<dbReference type="OrthoDB" id="4118146at2759"/>
<dbReference type="RefSeq" id="XP_018690732.1">
    <property type="nucleotide sequence ID" value="XM_018839611.1"/>
</dbReference>
<evidence type="ECO:0000313" key="1">
    <source>
        <dbReference type="EMBL" id="OAP57365.1"/>
    </source>
</evidence>
<dbReference type="Proteomes" id="UP000078343">
    <property type="component" value="Unassembled WGS sequence"/>
</dbReference>
<protein>
    <submittedName>
        <fullName evidence="1">Uncharacterized protein</fullName>
    </submittedName>
</protein>
<keyword evidence="2" id="KW-1185">Reference proteome</keyword>
<comment type="caution">
    <text evidence="1">The sequence shown here is derived from an EMBL/GenBank/DDBJ whole genome shotgun (WGS) entry which is preliminary data.</text>
</comment>
<dbReference type="AlphaFoldDB" id="A0A178ZE71"/>